<comment type="caution">
    <text evidence="1">The sequence shown here is derived from an EMBL/GenBank/DDBJ whole genome shotgun (WGS) entry which is preliminary data.</text>
</comment>
<proteinExistence type="predicted"/>
<evidence type="ECO:0000313" key="1">
    <source>
        <dbReference type="EMBL" id="KAK7041744.1"/>
    </source>
</evidence>
<dbReference type="Proteomes" id="UP001383192">
    <property type="component" value="Unassembled WGS sequence"/>
</dbReference>
<name>A0AAW0CP26_9AGAR</name>
<dbReference type="EMBL" id="JAYKXP010000032">
    <property type="protein sequence ID" value="KAK7041744.1"/>
    <property type="molecule type" value="Genomic_DNA"/>
</dbReference>
<keyword evidence="2" id="KW-1185">Reference proteome</keyword>
<gene>
    <name evidence="1" type="ORF">VNI00_009033</name>
</gene>
<protein>
    <submittedName>
        <fullName evidence="1">Uncharacterized protein</fullName>
    </submittedName>
</protein>
<evidence type="ECO:0000313" key="2">
    <source>
        <dbReference type="Proteomes" id="UP001383192"/>
    </source>
</evidence>
<sequence>MSQYGLYFANHTSVLDGNEGSVTTEEINKQTESAWQRLLDDEKVLMDGMHVKGLVLREHRQASEVDPAVHWTFDAYDAKTQLLGFVHVYEDAKKPLQIFLRTTTSEKKD</sequence>
<dbReference type="AlphaFoldDB" id="A0AAW0CP26"/>
<reference evidence="1 2" key="1">
    <citation type="submission" date="2024-01" db="EMBL/GenBank/DDBJ databases">
        <title>A draft genome for a cacao thread blight-causing isolate of Paramarasmius palmivorus.</title>
        <authorList>
            <person name="Baruah I.K."/>
            <person name="Bukari Y."/>
            <person name="Amoako-Attah I."/>
            <person name="Meinhardt L.W."/>
            <person name="Bailey B.A."/>
            <person name="Cohen S.P."/>
        </authorList>
    </citation>
    <scope>NUCLEOTIDE SEQUENCE [LARGE SCALE GENOMIC DNA]</scope>
    <source>
        <strain evidence="1 2">GH-12</strain>
    </source>
</reference>
<organism evidence="1 2">
    <name type="scientific">Paramarasmius palmivorus</name>
    <dbReference type="NCBI Taxonomy" id="297713"/>
    <lineage>
        <taxon>Eukaryota</taxon>
        <taxon>Fungi</taxon>
        <taxon>Dikarya</taxon>
        <taxon>Basidiomycota</taxon>
        <taxon>Agaricomycotina</taxon>
        <taxon>Agaricomycetes</taxon>
        <taxon>Agaricomycetidae</taxon>
        <taxon>Agaricales</taxon>
        <taxon>Marasmiineae</taxon>
        <taxon>Marasmiaceae</taxon>
        <taxon>Paramarasmius</taxon>
    </lineage>
</organism>
<accession>A0AAW0CP26</accession>